<keyword evidence="3" id="KW-1185">Reference proteome</keyword>
<evidence type="ECO:0008006" key="4">
    <source>
        <dbReference type="Google" id="ProtNLM"/>
    </source>
</evidence>
<sequence>MTGLSKVFWGLLLVFVDIRLNNFDILPDLIGFIIAYTGFSQLSSFHRHFEKAKYATIPLLLFSILDLFQIPTQYQISTTGPSSLSVPIIFMSIVSTLLYLFMVFPLCKGIGYIGRHIGAPELEQKSEKRWKYYLWITLSMFILPIFALVVPSAILLLVIPLIIIGLIVYILILMLIRETDQIWRSTSLHE</sequence>
<comment type="caution">
    <text evidence="2">The sequence shown here is derived from an EMBL/GenBank/DDBJ whole genome shotgun (WGS) entry which is preliminary data.</text>
</comment>
<feature type="transmembrane region" description="Helical" evidence="1">
    <location>
        <begin position="54"/>
        <end position="72"/>
    </location>
</feature>
<keyword evidence="1" id="KW-1133">Transmembrane helix</keyword>
<keyword evidence="1" id="KW-0472">Membrane</keyword>
<dbReference type="EMBL" id="LJJB01000013">
    <property type="protein sequence ID" value="KQL43858.1"/>
    <property type="molecule type" value="Genomic_DNA"/>
</dbReference>
<dbReference type="RefSeq" id="WP_055746426.1">
    <property type="nucleotide sequence ID" value="NZ_LJJB01000013.1"/>
</dbReference>
<name>A0ABR5N0Q1_BRECH</name>
<reference evidence="2 3" key="1">
    <citation type="submission" date="2015-09" db="EMBL/GenBank/DDBJ databases">
        <title>Genome sequencing project for genomic taxonomy and phylogenomics of Bacillus-like bacteria.</title>
        <authorList>
            <person name="Liu B."/>
            <person name="Wang J."/>
            <person name="Zhu Y."/>
            <person name="Liu G."/>
            <person name="Chen Q."/>
            <person name="Chen Z."/>
            <person name="Lan J."/>
            <person name="Che J."/>
            <person name="Ge C."/>
            <person name="Shi H."/>
            <person name="Pan Z."/>
            <person name="Liu X."/>
        </authorList>
    </citation>
    <scope>NUCLEOTIDE SEQUENCE [LARGE SCALE GENOMIC DNA]</scope>
    <source>
        <strain evidence="2 3">DSM 8552</strain>
    </source>
</reference>
<proteinExistence type="predicted"/>
<feature type="transmembrane region" description="Helical" evidence="1">
    <location>
        <begin position="156"/>
        <end position="176"/>
    </location>
</feature>
<feature type="transmembrane region" description="Helical" evidence="1">
    <location>
        <begin position="132"/>
        <end position="150"/>
    </location>
</feature>
<organism evidence="2 3">
    <name type="scientific">Brevibacillus choshinensis</name>
    <dbReference type="NCBI Taxonomy" id="54911"/>
    <lineage>
        <taxon>Bacteria</taxon>
        <taxon>Bacillati</taxon>
        <taxon>Bacillota</taxon>
        <taxon>Bacilli</taxon>
        <taxon>Bacillales</taxon>
        <taxon>Paenibacillaceae</taxon>
        <taxon>Brevibacillus</taxon>
    </lineage>
</organism>
<evidence type="ECO:0000313" key="2">
    <source>
        <dbReference type="EMBL" id="KQL43858.1"/>
    </source>
</evidence>
<dbReference type="Proteomes" id="UP000051063">
    <property type="component" value="Unassembled WGS sequence"/>
</dbReference>
<evidence type="ECO:0000256" key="1">
    <source>
        <dbReference type="SAM" id="Phobius"/>
    </source>
</evidence>
<gene>
    <name evidence="2" type="ORF">AN963_20520</name>
</gene>
<feature type="transmembrane region" description="Helical" evidence="1">
    <location>
        <begin position="84"/>
        <end position="107"/>
    </location>
</feature>
<feature type="transmembrane region" description="Helical" evidence="1">
    <location>
        <begin position="25"/>
        <end position="42"/>
    </location>
</feature>
<keyword evidence="1" id="KW-0812">Transmembrane</keyword>
<accession>A0ABR5N0Q1</accession>
<protein>
    <recommendedName>
        <fullName evidence="4">DUF1211 domain-containing protein</fullName>
    </recommendedName>
</protein>
<evidence type="ECO:0000313" key="3">
    <source>
        <dbReference type="Proteomes" id="UP000051063"/>
    </source>
</evidence>